<comment type="caution">
    <text evidence="5">The sequence shown here is derived from an EMBL/GenBank/DDBJ whole genome shotgun (WGS) entry which is preliminary data.</text>
</comment>
<evidence type="ECO:0000256" key="3">
    <source>
        <dbReference type="ARBA" id="ARBA00023014"/>
    </source>
</evidence>
<dbReference type="PROSITE" id="PS51354">
    <property type="entry name" value="GLUTAREDOXIN_2"/>
    <property type="match status" value="1"/>
</dbReference>
<dbReference type="GO" id="GO:0051536">
    <property type="term" value="F:iron-sulfur cluster binding"/>
    <property type="evidence" value="ECO:0007669"/>
    <property type="project" value="UniProtKB-KW"/>
</dbReference>
<dbReference type="AlphaFoldDB" id="A0A177B2D5"/>
<dbReference type="GO" id="GO:0005634">
    <property type="term" value="C:nucleus"/>
    <property type="evidence" value="ECO:0007669"/>
    <property type="project" value="TreeGrafter"/>
</dbReference>
<dbReference type="Pfam" id="PF00462">
    <property type="entry name" value="Glutaredoxin"/>
    <property type="match status" value="1"/>
</dbReference>
<dbReference type="GO" id="GO:0005829">
    <property type="term" value="C:cytosol"/>
    <property type="evidence" value="ECO:0007669"/>
    <property type="project" value="TreeGrafter"/>
</dbReference>
<evidence type="ECO:0000313" key="5">
    <source>
        <dbReference type="EMBL" id="OAF68396.1"/>
    </source>
</evidence>
<keyword evidence="6" id="KW-1185">Reference proteome</keyword>
<dbReference type="OrthoDB" id="415696at2759"/>
<evidence type="ECO:0000256" key="1">
    <source>
        <dbReference type="ARBA" id="ARBA00022723"/>
    </source>
</evidence>
<evidence type="ECO:0000256" key="2">
    <source>
        <dbReference type="ARBA" id="ARBA00023004"/>
    </source>
</evidence>
<feature type="domain" description="Glutaredoxin" evidence="4">
    <location>
        <begin position="132"/>
        <end position="195"/>
    </location>
</feature>
<keyword evidence="3" id="KW-0411">Iron-sulfur</keyword>
<gene>
    <name evidence="5" type="ORF">A3Q56_03857</name>
</gene>
<dbReference type="SUPFAM" id="SSF52833">
    <property type="entry name" value="Thioredoxin-like"/>
    <property type="match status" value="1"/>
</dbReference>
<dbReference type="Proteomes" id="UP000078046">
    <property type="component" value="Unassembled WGS sequence"/>
</dbReference>
<name>A0A177B2D5_9BILA</name>
<dbReference type="CDD" id="cd03028">
    <property type="entry name" value="GRX_PICOT_like"/>
    <property type="match status" value="1"/>
</dbReference>
<dbReference type="InterPro" id="IPR004480">
    <property type="entry name" value="Monothiol_GRX-rel"/>
</dbReference>
<keyword evidence="2" id="KW-0408">Iron</keyword>
<dbReference type="PANTHER" id="PTHR10293">
    <property type="entry name" value="GLUTAREDOXIN FAMILY MEMBER"/>
    <property type="match status" value="1"/>
</dbReference>
<accession>A0A177B2D5</accession>
<dbReference type="GO" id="GO:0046872">
    <property type="term" value="F:metal ion binding"/>
    <property type="evidence" value="ECO:0007669"/>
    <property type="project" value="UniProtKB-KW"/>
</dbReference>
<protein>
    <submittedName>
        <fullName evidence="5">Glutaredoxin-4</fullName>
    </submittedName>
</protein>
<proteinExistence type="predicted"/>
<dbReference type="EMBL" id="LWCA01000453">
    <property type="protein sequence ID" value="OAF68396.1"/>
    <property type="molecule type" value="Genomic_DNA"/>
</dbReference>
<dbReference type="Gene3D" id="3.40.30.10">
    <property type="entry name" value="Glutaredoxin"/>
    <property type="match status" value="1"/>
</dbReference>
<sequence>MPSETLLSPSNKLNQLEKIRQSSAGSILFIGVDSNSQNALNYTNDLHDMILSKCDKLFTCLEIEQNNILAKNLLKGFSQNEPAIAFVSSYCDTKIFQNVKTKLVIDWLIEKTNKIKSEIFEKIDKILEKSKVMIIIKGSPSEPRCGFTRQLVDLLNKHQVTYSYYDILQDSIVRSFIKEYADWPTFPQLYVCGKFTGGLDIVKQMIETEEFLNALIS</sequence>
<dbReference type="InterPro" id="IPR033658">
    <property type="entry name" value="GRX_PICOT-like"/>
</dbReference>
<organism evidence="5 6">
    <name type="scientific">Intoshia linei</name>
    <dbReference type="NCBI Taxonomy" id="1819745"/>
    <lineage>
        <taxon>Eukaryota</taxon>
        <taxon>Metazoa</taxon>
        <taxon>Spiralia</taxon>
        <taxon>Lophotrochozoa</taxon>
        <taxon>Mesozoa</taxon>
        <taxon>Orthonectida</taxon>
        <taxon>Rhopaluridae</taxon>
        <taxon>Intoshia</taxon>
    </lineage>
</organism>
<evidence type="ECO:0000259" key="4">
    <source>
        <dbReference type="Pfam" id="PF00462"/>
    </source>
</evidence>
<keyword evidence="1" id="KW-0479">Metal-binding</keyword>
<reference evidence="5 6" key="1">
    <citation type="submission" date="2016-04" db="EMBL/GenBank/DDBJ databases">
        <title>The genome of Intoshia linei affirms orthonectids as highly simplified spiralians.</title>
        <authorList>
            <person name="Mikhailov K.V."/>
            <person name="Slusarev G.S."/>
            <person name="Nikitin M.A."/>
            <person name="Logacheva M.D."/>
            <person name="Penin A."/>
            <person name="Aleoshin V."/>
            <person name="Panchin Y.V."/>
        </authorList>
    </citation>
    <scope>NUCLEOTIDE SEQUENCE [LARGE SCALE GENOMIC DNA]</scope>
    <source>
        <strain evidence="5">Intl2013</strain>
        <tissue evidence="5">Whole animal</tissue>
    </source>
</reference>
<dbReference type="InterPro" id="IPR002109">
    <property type="entry name" value="Glutaredoxin"/>
</dbReference>
<dbReference type="InterPro" id="IPR036249">
    <property type="entry name" value="Thioredoxin-like_sf"/>
</dbReference>
<dbReference type="PANTHER" id="PTHR10293:SF73">
    <property type="entry name" value="GLUTAREDOXIN-3"/>
    <property type="match status" value="1"/>
</dbReference>
<evidence type="ECO:0000313" key="6">
    <source>
        <dbReference type="Proteomes" id="UP000078046"/>
    </source>
</evidence>
<dbReference type="GO" id="GO:0006879">
    <property type="term" value="P:intracellular iron ion homeostasis"/>
    <property type="evidence" value="ECO:0007669"/>
    <property type="project" value="TreeGrafter"/>
</dbReference>